<accession>A0A8H3F5U0</accession>
<organism evidence="2 3">
    <name type="scientific">Gomphillus americanus</name>
    <dbReference type="NCBI Taxonomy" id="1940652"/>
    <lineage>
        <taxon>Eukaryota</taxon>
        <taxon>Fungi</taxon>
        <taxon>Dikarya</taxon>
        <taxon>Ascomycota</taxon>
        <taxon>Pezizomycotina</taxon>
        <taxon>Lecanoromycetes</taxon>
        <taxon>OSLEUM clade</taxon>
        <taxon>Ostropomycetidae</taxon>
        <taxon>Ostropales</taxon>
        <taxon>Graphidaceae</taxon>
        <taxon>Gomphilloideae</taxon>
        <taxon>Gomphillus</taxon>
    </lineage>
</organism>
<gene>
    <name evidence="2" type="ORF">GOMPHAMPRED_001539</name>
</gene>
<dbReference type="AlphaFoldDB" id="A0A8H3F5U0"/>
<protein>
    <submittedName>
        <fullName evidence="2">Uncharacterized protein</fullName>
    </submittedName>
</protein>
<dbReference type="EMBL" id="CAJPDQ010000013">
    <property type="protein sequence ID" value="CAF9918514.1"/>
    <property type="molecule type" value="Genomic_DNA"/>
</dbReference>
<name>A0A8H3F5U0_9LECA</name>
<reference evidence="2" key="1">
    <citation type="submission" date="2021-03" db="EMBL/GenBank/DDBJ databases">
        <authorList>
            <person name="Tagirdzhanova G."/>
        </authorList>
    </citation>
    <scope>NUCLEOTIDE SEQUENCE</scope>
</reference>
<proteinExistence type="predicted"/>
<keyword evidence="1" id="KW-0472">Membrane</keyword>
<comment type="caution">
    <text evidence="2">The sequence shown here is derived from an EMBL/GenBank/DDBJ whole genome shotgun (WGS) entry which is preliminary data.</text>
</comment>
<keyword evidence="1" id="KW-1133">Transmembrane helix</keyword>
<keyword evidence="3" id="KW-1185">Reference proteome</keyword>
<keyword evidence="1" id="KW-0812">Transmembrane</keyword>
<dbReference type="OrthoDB" id="1669814at2759"/>
<evidence type="ECO:0000313" key="3">
    <source>
        <dbReference type="Proteomes" id="UP000664169"/>
    </source>
</evidence>
<sequence>MPIWMAIVVGGAFIAKPGSLQIIPESRAGRSIPLSLLVGFLIPGILAYLPTPEVWTPQQKMQAMATWQVFPIWVSIAHQVLKRLFPDYAVEAGPHQTLGWRLPESIRIPYIFVLVVSSIIRIGSNARIVYDIQNSSNKGTPNWGIFRQLLIPQLPDPSIRYDIVAAGSSKFLEWDETVGQTALMLYAAFQCFKVWSPRNSSSLAFMFLGIPLVWLVFGSSGVAVAFLATRDDFVIRQKEKTRKLK</sequence>
<evidence type="ECO:0000256" key="1">
    <source>
        <dbReference type="SAM" id="Phobius"/>
    </source>
</evidence>
<feature type="transmembrane region" description="Helical" evidence="1">
    <location>
        <begin position="203"/>
        <end position="228"/>
    </location>
</feature>
<evidence type="ECO:0000313" key="2">
    <source>
        <dbReference type="EMBL" id="CAF9918514.1"/>
    </source>
</evidence>
<dbReference type="Proteomes" id="UP000664169">
    <property type="component" value="Unassembled WGS sequence"/>
</dbReference>